<evidence type="ECO:0000313" key="1">
    <source>
        <dbReference type="EMBL" id="APO67263.1"/>
    </source>
</evidence>
<dbReference type="RefSeq" id="WP_074067567.1">
    <property type="nucleotide sequence ID" value="NZ_CP017101.1"/>
</dbReference>
<reference evidence="1 2" key="1">
    <citation type="submission" date="2016-09" db="EMBL/GenBank/DDBJ databases">
        <title>The complete genome sequences of Rhizobium gallicum, symbiovars gallicum and phaseoli, symbionts associated to common bean (Phaseolus vulgaris).</title>
        <authorList>
            <person name="Bustos P."/>
            <person name="Santamaria R.I."/>
            <person name="Perez-Carrascal O.M."/>
            <person name="Juarez S."/>
            <person name="Lozano L."/>
            <person name="Martinez-Flores I."/>
            <person name="Martinez-Romero E."/>
            <person name="Cevallos M."/>
            <person name="Romero D."/>
            <person name="Davila G."/>
            <person name="Gonzalez V."/>
        </authorList>
    </citation>
    <scope>NUCLEOTIDE SEQUENCE [LARGE SCALE GENOMIC DNA]</scope>
    <source>
        <strain evidence="1 2">IE4872</strain>
    </source>
</reference>
<sequence length="100" mass="11060">MNVLDDQLKGQVLKLIEFTENGCGIVFENGSAITVWSETEVSLFMGRERPKVTRVEYSNEHTTIHFVDGQIVLSQEPPAPSPEAWMYCGADGTTVVENGN</sequence>
<organism evidence="1 2">
    <name type="scientific">Rhizobium gallicum</name>
    <dbReference type="NCBI Taxonomy" id="56730"/>
    <lineage>
        <taxon>Bacteria</taxon>
        <taxon>Pseudomonadati</taxon>
        <taxon>Pseudomonadota</taxon>
        <taxon>Alphaproteobacteria</taxon>
        <taxon>Hyphomicrobiales</taxon>
        <taxon>Rhizobiaceae</taxon>
        <taxon>Rhizobium/Agrobacterium group</taxon>
        <taxon>Rhizobium</taxon>
    </lineage>
</organism>
<accession>A0A1L5NH64</accession>
<gene>
    <name evidence="1" type="ORF">IE4872_CH01621</name>
</gene>
<protein>
    <submittedName>
        <fullName evidence="1">Uncharacterized protein</fullName>
    </submittedName>
</protein>
<dbReference type="EMBL" id="CP017101">
    <property type="protein sequence ID" value="APO67263.1"/>
    <property type="molecule type" value="Genomic_DNA"/>
</dbReference>
<dbReference type="STRING" id="56730.IE4872_CH01621"/>
<dbReference type="AlphaFoldDB" id="A0A1L5NH64"/>
<evidence type="ECO:0000313" key="2">
    <source>
        <dbReference type="Proteomes" id="UP000184749"/>
    </source>
</evidence>
<proteinExistence type="predicted"/>
<name>A0A1L5NH64_9HYPH</name>
<dbReference type="OrthoDB" id="8410276at2"/>
<dbReference type="Proteomes" id="UP000184749">
    <property type="component" value="Chromosome"/>
</dbReference>